<protein>
    <submittedName>
        <fullName evidence="1">Uncharacterized protein</fullName>
    </submittedName>
</protein>
<sequence length="548" mass="59898">MLKPRPNSHMKTGTAPAAPQDFRIPEDVFEEIFQNYLSSPPWDMSGNGALRVPGGDGWSKRQGELSDLLLLSKITKPTLEKVLYSSPYIPTLDRLCSFATAVLKGDSRWDSLKRIPYSTPGRYVQVLDLSHLDETWIASNSSSLDESVTHGIGLDSTAGNGLRLNGCLNTLFPLLPHLEVIILPSSIPVAPSTLRALKSAPCRHKLKVLHGLVLTQTIEPTPTYAWALPADNGSTPSSDVDSMIVFLRSFPSLKDISIKGYGDSDPGLSIWQHPQPPLQLQLLESLTLHGVKSGLSIASLCLQADSLATDCLPNLRHLDLTSYANQQGDMTLEFLRIHGRKLRNLTLRPPTDWPPLRIVPPSEVLVFCPRLLVLRYLDPNTLPLVETFEDPAFSFTASQHESLRHLSITKWSTAPAFRDGPHPPSTGQFERLFDTLLRNLPPNLEGVTVENFAWLRKPLGKAGMSAGVNGLCRRLSGALAMRGVRLLDKDGTEMPDLSGKGGVAGSFGMRAMTRGLQGAAGDNARLGMKGFGERRRPSMDADLDDESG</sequence>
<gene>
    <name evidence="1" type="ORF">QFC20_006974</name>
</gene>
<keyword evidence="2" id="KW-1185">Reference proteome</keyword>
<comment type="caution">
    <text evidence="1">The sequence shown here is derived from an EMBL/GenBank/DDBJ whole genome shotgun (WGS) entry which is preliminary data.</text>
</comment>
<name>A0ACC2V4M5_9TREE</name>
<accession>A0ACC2V4M5</accession>
<evidence type="ECO:0000313" key="1">
    <source>
        <dbReference type="EMBL" id="KAJ9094144.1"/>
    </source>
</evidence>
<proteinExistence type="predicted"/>
<evidence type="ECO:0000313" key="2">
    <source>
        <dbReference type="Proteomes" id="UP001230649"/>
    </source>
</evidence>
<dbReference type="EMBL" id="JASBWS010000143">
    <property type="protein sequence ID" value="KAJ9094144.1"/>
    <property type="molecule type" value="Genomic_DNA"/>
</dbReference>
<organism evidence="1 2">
    <name type="scientific">Naganishia adeliensis</name>
    <dbReference type="NCBI Taxonomy" id="92952"/>
    <lineage>
        <taxon>Eukaryota</taxon>
        <taxon>Fungi</taxon>
        <taxon>Dikarya</taxon>
        <taxon>Basidiomycota</taxon>
        <taxon>Agaricomycotina</taxon>
        <taxon>Tremellomycetes</taxon>
        <taxon>Filobasidiales</taxon>
        <taxon>Filobasidiaceae</taxon>
        <taxon>Naganishia</taxon>
    </lineage>
</organism>
<reference evidence="1" key="1">
    <citation type="submission" date="2023-04" db="EMBL/GenBank/DDBJ databases">
        <title>Draft Genome sequencing of Naganishia species isolated from polar environments using Oxford Nanopore Technology.</title>
        <authorList>
            <person name="Leo P."/>
            <person name="Venkateswaran K."/>
        </authorList>
    </citation>
    <scope>NUCLEOTIDE SEQUENCE</scope>
    <source>
        <strain evidence="1">MNA-CCFEE 5262</strain>
    </source>
</reference>
<dbReference type="Proteomes" id="UP001230649">
    <property type="component" value="Unassembled WGS sequence"/>
</dbReference>